<keyword evidence="3 6" id="KW-0732">Signal</keyword>
<dbReference type="Gene3D" id="2.60.120.200">
    <property type="match status" value="1"/>
</dbReference>
<dbReference type="PANTHER" id="PTHR10963">
    <property type="entry name" value="GLYCOSYL HYDROLASE-RELATED"/>
    <property type="match status" value="1"/>
</dbReference>
<feature type="chain" id="PRO_5047080638" evidence="6">
    <location>
        <begin position="25"/>
        <end position="483"/>
    </location>
</feature>
<evidence type="ECO:0000313" key="10">
    <source>
        <dbReference type="RefSeq" id="XP_052758982.1"/>
    </source>
</evidence>
<dbReference type="InterPro" id="IPR043030">
    <property type="entry name" value="BGBP_N_sf"/>
</dbReference>
<dbReference type="Proteomes" id="UP001652740">
    <property type="component" value="Unplaced"/>
</dbReference>
<organism evidence="9 10">
    <name type="scientific">Galleria mellonella</name>
    <name type="common">Greater wax moth</name>
    <dbReference type="NCBI Taxonomy" id="7137"/>
    <lineage>
        <taxon>Eukaryota</taxon>
        <taxon>Metazoa</taxon>
        <taxon>Ecdysozoa</taxon>
        <taxon>Arthropoda</taxon>
        <taxon>Hexapoda</taxon>
        <taxon>Insecta</taxon>
        <taxon>Pterygota</taxon>
        <taxon>Neoptera</taxon>
        <taxon>Endopterygota</taxon>
        <taxon>Lepidoptera</taxon>
        <taxon>Glossata</taxon>
        <taxon>Ditrysia</taxon>
        <taxon>Pyraloidea</taxon>
        <taxon>Pyralidae</taxon>
        <taxon>Galleriinae</taxon>
        <taxon>Galleria</taxon>
    </lineage>
</organism>
<dbReference type="InterPro" id="IPR013320">
    <property type="entry name" value="ConA-like_dom_sf"/>
</dbReference>
<evidence type="ECO:0000256" key="3">
    <source>
        <dbReference type="ARBA" id="ARBA00022729"/>
    </source>
</evidence>
<evidence type="ECO:0000256" key="1">
    <source>
        <dbReference type="ARBA" id="ARBA00008781"/>
    </source>
</evidence>
<dbReference type="Pfam" id="PF15886">
    <property type="entry name" value="CBM39"/>
    <property type="match status" value="1"/>
</dbReference>
<keyword evidence="5" id="KW-0325">Glycoprotein</keyword>
<accession>A0ABM3N5X0</accession>
<dbReference type="InterPro" id="IPR031756">
    <property type="entry name" value="BGBP_N"/>
</dbReference>
<comment type="similarity">
    <text evidence="1">Belongs to the insect beta-1,3-glucan binding protein family.</text>
</comment>
<evidence type="ECO:0000256" key="4">
    <source>
        <dbReference type="ARBA" id="ARBA00022859"/>
    </source>
</evidence>
<feature type="signal peptide" evidence="6">
    <location>
        <begin position="1"/>
        <end position="24"/>
    </location>
</feature>
<feature type="domain" description="GH16" evidence="7">
    <location>
        <begin position="128"/>
        <end position="483"/>
    </location>
</feature>
<evidence type="ECO:0000313" key="9">
    <source>
        <dbReference type="Proteomes" id="UP001652740"/>
    </source>
</evidence>
<proteinExistence type="inferred from homology"/>
<evidence type="ECO:0000256" key="5">
    <source>
        <dbReference type="ARBA" id="ARBA00023180"/>
    </source>
</evidence>
<dbReference type="InterPro" id="IPR000757">
    <property type="entry name" value="Beta-glucanase-like"/>
</dbReference>
<evidence type="ECO:0000259" key="7">
    <source>
        <dbReference type="PROSITE" id="PS51762"/>
    </source>
</evidence>
<protein>
    <submittedName>
        <fullName evidence="10">Beta-1,3-glucan-binding protein-like</fullName>
    </submittedName>
</protein>
<gene>
    <name evidence="10" type="primary">LOC113520075</name>
</gene>
<sequence length="483" mass="53516">MACVANGRVSTVTIVLIVLQVAISQERPDIKVNFEVLKPKGLRISIPDSSSSKISLFAFNGHLNRAIGSDDVGSIRGEVTKATNGRWEFEDPNVELKVGDVIHYYFIVTVDRVGYVIDNLTYTVGNLDNRSGGSNPNCQSSVTVIRGSTTPICSGQTIFEDHFDSLKENVWQIEQYIPIDNPEYPFVSYQRLPSDPTVSIVDGNLRIVPKLQQNQPGFTNMSIFTDNLNLFDGCTAPACSKQPSGADILPPVVTGRITTSKSFVFKYGTVHIRAKLPQGDWLYPEIMLEPFLKKYGNTNFASGVLKIAAARGNKELNSGPQDYGNKVLYGGPVMDFDCRNEVLKKNVLTNGRMWGDDYHEYSLRWSPDRIILLVDGVEWARVEPAVSGLAGRLPRSCNHVPRMLLAGGTRIAPFDDSFYITLGVSAGGISEFEDNLTSKNGWPKPWSNGARKAMLNFWKDLDAWYPTWSQSALLVDYVKVVAL</sequence>
<name>A0ABM3N5X0_GALME</name>
<dbReference type="PROSITE" id="PS51762">
    <property type="entry name" value="GH16_2"/>
    <property type="match status" value="1"/>
</dbReference>
<dbReference type="PROSITE" id="PS51969">
    <property type="entry name" value="CBM39"/>
    <property type="match status" value="1"/>
</dbReference>
<evidence type="ECO:0000256" key="6">
    <source>
        <dbReference type="SAM" id="SignalP"/>
    </source>
</evidence>
<keyword evidence="2" id="KW-0399">Innate immunity</keyword>
<feature type="domain" description="CBM39" evidence="8">
    <location>
        <begin position="27"/>
        <end position="129"/>
    </location>
</feature>
<keyword evidence="4" id="KW-0391">Immunity</keyword>
<evidence type="ECO:0000256" key="2">
    <source>
        <dbReference type="ARBA" id="ARBA00022588"/>
    </source>
</evidence>
<keyword evidence="9" id="KW-1185">Reference proteome</keyword>
<reference evidence="10" key="1">
    <citation type="submission" date="2025-08" db="UniProtKB">
        <authorList>
            <consortium name="RefSeq"/>
        </authorList>
    </citation>
    <scope>IDENTIFICATION</scope>
    <source>
        <tissue evidence="10">Whole larvae</tissue>
    </source>
</reference>
<dbReference type="GeneID" id="113520075"/>
<dbReference type="Gene3D" id="2.60.40.2140">
    <property type="entry name" value="Beta-1,3-glucan-recognition protein, N-terminal domain"/>
    <property type="match status" value="1"/>
</dbReference>
<dbReference type="InterPro" id="IPR035806">
    <property type="entry name" value="GH16_GRP_C"/>
</dbReference>
<dbReference type="PANTHER" id="PTHR10963:SF60">
    <property type="entry name" value="GRAM-NEGATIVE BACTERIA-BINDING PROTEIN 1-RELATED"/>
    <property type="match status" value="1"/>
</dbReference>
<dbReference type="RefSeq" id="XP_052758982.1">
    <property type="nucleotide sequence ID" value="XM_052903022.1"/>
</dbReference>
<evidence type="ECO:0000259" key="8">
    <source>
        <dbReference type="PROSITE" id="PS51969"/>
    </source>
</evidence>
<dbReference type="SUPFAM" id="SSF49899">
    <property type="entry name" value="Concanavalin A-like lectins/glucanases"/>
    <property type="match status" value="2"/>
</dbReference>
<dbReference type="InterPro" id="IPR050546">
    <property type="entry name" value="Glycosyl_Hydrlase_16"/>
</dbReference>
<dbReference type="CDD" id="cd02179">
    <property type="entry name" value="GH16_beta_GRP"/>
    <property type="match status" value="1"/>
</dbReference>